<proteinExistence type="predicted"/>
<dbReference type="PANTHER" id="PTHR30143">
    <property type="entry name" value="ACID HYDRATASE"/>
    <property type="match status" value="1"/>
</dbReference>
<dbReference type="InterPro" id="IPR036663">
    <property type="entry name" value="Fumarylacetoacetase_C_sf"/>
</dbReference>
<gene>
    <name evidence="1" type="ORF">JQX41_15685</name>
    <name evidence="2" type="ORF">JQX41_15895</name>
    <name evidence="3" type="ORF">JQX48_15695</name>
    <name evidence="4" type="ORF">JQX48_15905</name>
</gene>
<dbReference type="EMBL" id="JAFBXF010000010">
    <property type="protein sequence ID" value="MBM2418427.1"/>
    <property type="molecule type" value="Genomic_DNA"/>
</dbReference>
<dbReference type="PANTHER" id="PTHR30143:SF0">
    <property type="entry name" value="2-KETO-4-PENTENOATE HYDRATASE"/>
    <property type="match status" value="1"/>
</dbReference>
<accession>A0A9Q2RYG1</accession>
<dbReference type="Gene3D" id="3.90.850.10">
    <property type="entry name" value="Fumarylacetoacetase-like, C-terminal domain"/>
    <property type="match status" value="1"/>
</dbReference>
<reference evidence="2 6" key="1">
    <citation type="submission" date="2021-01" db="EMBL/GenBank/DDBJ databases">
        <title>Diatom-associated Roseobacters Show Island Model of Population Structure.</title>
        <authorList>
            <person name="Qu L."/>
            <person name="Feng X."/>
            <person name="Chen Y."/>
            <person name="Li L."/>
            <person name="Wang X."/>
            <person name="Hu Z."/>
            <person name="Wang H."/>
            <person name="Luo H."/>
        </authorList>
    </citation>
    <scope>NUCLEOTIDE SEQUENCE</scope>
    <source>
        <strain evidence="3 6">CC28-63</strain>
        <strain evidence="2">CC28-69</strain>
    </source>
</reference>
<dbReference type="EMBL" id="JAFBXE010000010">
    <property type="protein sequence ID" value="MBM2413758.1"/>
    <property type="molecule type" value="Genomic_DNA"/>
</dbReference>
<dbReference type="EMBL" id="JAFBXF010000010">
    <property type="protein sequence ID" value="MBM2418469.1"/>
    <property type="molecule type" value="Genomic_DNA"/>
</dbReference>
<dbReference type="Proteomes" id="UP000755667">
    <property type="component" value="Unassembled WGS sequence"/>
</dbReference>
<dbReference type="Proteomes" id="UP000809440">
    <property type="component" value="Unassembled WGS sequence"/>
</dbReference>
<evidence type="ECO:0000313" key="5">
    <source>
        <dbReference type="Proteomes" id="UP000755667"/>
    </source>
</evidence>
<dbReference type="InterPro" id="IPR050772">
    <property type="entry name" value="Hydratase-Decarb/MhpD_sf"/>
</dbReference>
<dbReference type="OrthoDB" id="9792137at2"/>
<evidence type="ECO:0000313" key="1">
    <source>
        <dbReference type="EMBL" id="MBM2413758.1"/>
    </source>
</evidence>
<dbReference type="EMBL" id="JAFBXE010000010">
    <property type="protein sequence ID" value="MBM2413800.1"/>
    <property type="molecule type" value="Genomic_DNA"/>
</dbReference>
<protein>
    <submittedName>
        <fullName evidence="2">Hydratase</fullName>
    </submittedName>
</protein>
<dbReference type="GeneID" id="62643536"/>
<keyword evidence="6" id="KW-1185">Reference proteome</keyword>
<evidence type="ECO:0000313" key="6">
    <source>
        <dbReference type="Proteomes" id="UP000809440"/>
    </source>
</evidence>
<evidence type="ECO:0000313" key="4">
    <source>
        <dbReference type="EMBL" id="MBM2418469.1"/>
    </source>
</evidence>
<dbReference type="AlphaFoldDB" id="A0A9Q2RYG1"/>
<evidence type="ECO:0000313" key="2">
    <source>
        <dbReference type="EMBL" id="MBM2413800.1"/>
    </source>
</evidence>
<comment type="caution">
    <text evidence="2">The sequence shown here is derived from an EMBL/GenBank/DDBJ whole genome shotgun (WGS) entry which is preliminary data.</text>
</comment>
<dbReference type="RefSeq" id="WP_085633989.1">
    <property type="nucleotide sequence ID" value="NZ_JAFBWU010000010.1"/>
</dbReference>
<dbReference type="GO" id="GO:0005737">
    <property type="term" value="C:cytoplasm"/>
    <property type="evidence" value="ECO:0007669"/>
    <property type="project" value="TreeGrafter"/>
</dbReference>
<dbReference type="SUPFAM" id="SSF56529">
    <property type="entry name" value="FAH"/>
    <property type="match status" value="1"/>
</dbReference>
<organism evidence="2 5">
    <name type="scientific">Marivita cryptomonadis</name>
    <dbReference type="NCBI Taxonomy" id="505252"/>
    <lineage>
        <taxon>Bacteria</taxon>
        <taxon>Pseudomonadati</taxon>
        <taxon>Pseudomonadota</taxon>
        <taxon>Alphaproteobacteria</taxon>
        <taxon>Rhodobacterales</taxon>
        <taxon>Roseobacteraceae</taxon>
        <taxon>Marivita</taxon>
    </lineage>
</organism>
<evidence type="ECO:0000313" key="3">
    <source>
        <dbReference type="EMBL" id="MBM2418427.1"/>
    </source>
</evidence>
<dbReference type="GO" id="GO:0008684">
    <property type="term" value="F:2-oxopent-4-enoate hydratase activity"/>
    <property type="evidence" value="ECO:0007669"/>
    <property type="project" value="TreeGrafter"/>
</dbReference>
<sequence length="239" mass="25198">MRTIDTLTQALLDARNSGSRADASALPSPDYQQALAVQRAVQARIGKVSGFKVARRAEEPPVIAPIPAQKTFPSGAALPVRDRLGIELEIGFEVIASPGPDPMQDAARVFRPRLVLELVDTRLTGAENDPLLKLADMQINDGLVLGPELQRWNGQDFSTLDARLTCGSQIVLSGSATVPGGSALTNLALLCTHLGDHCGGLQIGQTVITGSLSGLHYFPAATDVVGHIDGFGSISCQLR</sequence>
<name>A0A9Q2RYG1_9RHOB</name>